<gene>
    <name evidence="1" type="ORF">V8G54_012420</name>
</gene>
<accession>A0AAQ3S404</accession>
<evidence type="ECO:0000313" key="1">
    <source>
        <dbReference type="EMBL" id="WVZ14854.1"/>
    </source>
</evidence>
<protein>
    <submittedName>
        <fullName evidence="1">Uncharacterized protein</fullName>
    </submittedName>
</protein>
<dbReference type="EMBL" id="CP144697">
    <property type="protein sequence ID" value="WVZ14854.1"/>
    <property type="molecule type" value="Genomic_DNA"/>
</dbReference>
<organism evidence="1 2">
    <name type="scientific">Vigna mungo</name>
    <name type="common">Black gram</name>
    <name type="synonym">Phaseolus mungo</name>
    <dbReference type="NCBI Taxonomy" id="3915"/>
    <lineage>
        <taxon>Eukaryota</taxon>
        <taxon>Viridiplantae</taxon>
        <taxon>Streptophyta</taxon>
        <taxon>Embryophyta</taxon>
        <taxon>Tracheophyta</taxon>
        <taxon>Spermatophyta</taxon>
        <taxon>Magnoliopsida</taxon>
        <taxon>eudicotyledons</taxon>
        <taxon>Gunneridae</taxon>
        <taxon>Pentapetalae</taxon>
        <taxon>rosids</taxon>
        <taxon>fabids</taxon>
        <taxon>Fabales</taxon>
        <taxon>Fabaceae</taxon>
        <taxon>Papilionoideae</taxon>
        <taxon>50 kb inversion clade</taxon>
        <taxon>NPAAA clade</taxon>
        <taxon>indigoferoid/millettioid clade</taxon>
        <taxon>Phaseoleae</taxon>
        <taxon>Vigna</taxon>
    </lineage>
</organism>
<evidence type="ECO:0000313" key="2">
    <source>
        <dbReference type="Proteomes" id="UP001374535"/>
    </source>
</evidence>
<dbReference type="Proteomes" id="UP001374535">
    <property type="component" value="Chromosome 4"/>
</dbReference>
<sequence>MVRGLGGIWILSLETRFAVRRRSEIRTRVSRTLEGENEGERNGGVGRWKVLGWGKRMCGAVLYRGVEEKGPYNEGRKQRKVHLAARPAFPPAVMTGFLFFIFSLDLLLERKQGFVRSFEKENNYESKALRGVAFSAEINI</sequence>
<reference evidence="1 2" key="1">
    <citation type="journal article" date="2023" name="Life. Sci Alliance">
        <title>Evolutionary insights into 3D genome organization and epigenetic landscape of Vigna mungo.</title>
        <authorList>
            <person name="Junaid A."/>
            <person name="Singh B."/>
            <person name="Bhatia S."/>
        </authorList>
    </citation>
    <scope>NUCLEOTIDE SEQUENCE [LARGE SCALE GENOMIC DNA]</scope>
    <source>
        <strain evidence="1">Urdbean</strain>
    </source>
</reference>
<proteinExistence type="predicted"/>
<keyword evidence="2" id="KW-1185">Reference proteome</keyword>
<dbReference type="AlphaFoldDB" id="A0AAQ3S404"/>
<feature type="non-terminal residue" evidence="1">
    <location>
        <position position="140"/>
    </location>
</feature>
<name>A0AAQ3S404_VIGMU</name>